<evidence type="ECO:0000259" key="8">
    <source>
        <dbReference type="PROSITE" id="PS50304"/>
    </source>
</evidence>
<evidence type="ECO:0000313" key="9">
    <source>
        <dbReference type="EMBL" id="KAK5650357.1"/>
    </source>
</evidence>
<keyword evidence="5" id="KW-0325">Glycoprotein</keyword>
<evidence type="ECO:0000256" key="1">
    <source>
        <dbReference type="ARBA" id="ARBA00005964"/>
    </source>
</evidence>
<keyword evidence="4" id="KW-1015">Disulfide bond</keyword>
<dbReference type="InterPro" id="IPR035437">
    <property type="entry name" value="SNase_OB-fold_sf"/>
</dbReference>
<proteinExistence type="inferred from homology"/>
<gene>
    <name evidence="9" type="ORF">RI129_001386</name>
</gene>
<dbReference type="InterPro" id="IPR029058">
    <property type="entry name" value="AB_hydrolase_fold"/>
</dbReference>
<dbReference type="PANTHER" id="PTHR43142:SF1">
    <property type="entry name" value="CARBOXYLIC ESTER HYDROLASE"/>
    <property type="match status" value="1"/>
</dbReference>
<feature type="chain" id="PRO_5043006284" description="Tudor domain-containing protein" evidence="7">
    <location>
        <begin position="24"/>
        <end position="2253"/>
    </location>
</feature>
<dbReference type="SUPFAM" id="SSF53474">
    <property type="entry name" value="alpha/beta-Hydrolases"/>
    <property type="match status" value="2"/>
</dbReference>
<protein>
    <recommendedName>
        <fullName evidence="8">Tudor domain-containing protein</fullName>
    </recommendedName>
</protein>
<evidence type="ECO:0000256" key="6">
    <source>
        <dbReference type="SAM" id="MobiDB-lite"/>
    </source>
</evidence>
<evidence type="ECO:0000256" key="4">
    <source>
        <dbReference type="ARBA" id="ARBA00023157"/>
    </source>
</evidence>
<dbReference type="Pfam" id="PF00135">
    <property type="entry name" value="COesterase"/>
    <property type="match status" value="2"/>
</dbReference>
<feature type="region of interest" description="Disordered" evidence="6">
    <location>
        <begin position="1840"/>
        <end position="1861"/>
    </location>
</feature>
<feature type="compositionally biased region" description="Polar residues" evidence="6">
    <location>
        <begin position="1242"/>
        <end position="1252"/>
    </location>
</feature>
<evidence type="ECO:0000256" key="5">
    <source>
        <dbReference type="ARBA" id="ARBA00023180"/>
    </source>
</evidence>
<keyword evidence="2" id="KW-0719">Serine esterase</keyword>
<keyword evidence="10" id="KW-1185">Reference proteome</keyword>
<dbReference type="GO" id="GO:0052689">
    <property type="term" value="F:carboxylic ester hydrolase activity"/>
    <property type="evidence" value="ECO:0007669"/>
    <property type="project" value="UniProtKB-KW"/>
</dbReference>
<comment type="caution">
    <text evidence="9">The sequence shown here is derived from an EMBL/GenBank/DDBJ whole genome shotgun (WGS) entry which is preliminary data.</text>
</comment>
<dbReference type="PROSITE" id="PS00941">
    <property type="entry name" value="CARBOXYLESTERASE_B_2"/>
    <property type="match status" value="2"/>
</dbReference>
<evidence type="ECO:0000256" key="3">
    <source>
        <dbReference type="ARBA" id="ARBA00022801"/>
    </source>
</evidence>
<name>A0AAN7ZSU4_9COLE</name>
<dbReference type="Proteomes" id="UP001329430">
    <property type="component" value="Chromosome 1"/>
</dbReference>
<feature type="domain" description="Tudor" evidence="8">
    <location>
        <begin position="1482"/>
        <end position="1541"/>
    </location>
</feature>
<keyword evidence="7" id="KW-0732">Signal</keyword>
<dbReference type="InterPro" id="IPR019826">
    <property type="entry name" value="Carboxylesterase_B_AS"/>
</dbReference>
<evidence type="ECO:0000256" key="2">
    <source>
        <dbReference type="ARBA" id="ARBA00022487"/>
    </source>
</evidence>
<dbReference type="Gene3D" id="2.40.50.90">
    <property type="match status" value="1"/>
</dbReference>
<comment type="similarity">
    <text evidence="1">Belongs to the type-B carboxylesterase/lipase family.</text>
</comment>
<dbReference type="Gene3D" id="3.40.50.1820">
    <property type="entry name" value="alpha/beta hydrolase"/>
    <property type="match status" value="2"/>
</dbReference>
<dbReference type="GO" id="GO:0005737">
    <property type="term" value="C:cytoplasm"/>
    <property type="evidence" value="ECO:0007669"/>
    <property type="project" value="UniProtKB-ARBA"/>
</dbReference>
<evidence type="ECO:0000313" key="10">
    <source>
        <dbReference type="Proteomes" id="UP001329430"/>
    </source>
</evidence>
<dbReference type="InterPro" id="IPR002999">
    <property type="entry name" value="Tudor"/>
</dbReference>
<dbReference type="Gene3D" id="2.30.30.140">
    <property type="match status" value="1"/>
</dbReference>
<dbReference type="PANTHER" id="PTHR43142">
    <property type="entry name" value="CARBOXYLIC ESTER HYDROLASE"/>
    <property type="match status" value="1"/>
</dbReference>
<feature type="signal peptide" evidence="7">
    <location>
        <begin position="1"/>
        <end position="23"/>
    </location>
</feature>
<sequence>MKSFYIFFKFSIIYPCFLTLSSGSPTVEVKKGPTFIGLTLKTEDKQKTFYSFRSIAYAMPPTGERRFKAPEPLPEYGSSMIKAYVESPSCGQSVIPFVTIGQEDCLYLSVYTPLIKCHTLLPVMVWIHGGFFEMGAHTYQTYHPDYFMNGNVVVVTVNYRLSIFGFLNTEDIESPGNYGLKDQMLAMKWTKKYIKYFCGNDSNITIFGESAGAISVSYLTQSPLAKGLFDRAILQSGTSICPWGLTRNPKSVAFGIGEMLSLNTTSSTTLLNELRKIRFEELISAALLYQLKMLLLQPTFDGFMFGPSIEPDHEGAVLTTPSHHNLLNGGYHKIPYIIGFNLGEAFPFTKIIGQYIHWYFDRVMAFPTALVPESMNIKNQFEKLLVNIKIKSYFFKHSSTDVNNIFNYFNDNEFVRPILESVNLYSENSDVYMYVFSYRGSFSTPITDDVNGMVGHGEELIYLFRNEYVPVTLNREDNVTRYRLLKLWTNFAKTGNPTPKKDDLLENVIWDRSKSINVAVSAVGCCSKKYGAGRLKKIIERDYQQPVVKIKSGMTIVGRINQTVEEHKTYYTFRAIPFALPPIGELRFKPPVALSSDLMDQIVNASEDSSTCFEDISTVGSEDCLYLNVYTPQFQKSSSLRPVMFWIYGGAFINGDDRYSSFGPDFLIDQDVIVVTTNYRLGIFGFLSTEDYASPGNYGLKDQIMALRWVQENIEYFGGNRSRVTLFGESAGSASVSYLSQSPLTEGLFQSAILESGTSINSWALARNGREIALLTAEALHVDTYSSQALVDGLRKVDAKKLQQAALASTLENALVYNPINGLPFAPTIEPIHPGAVVMNHSQNSLKNGFFHKIPYIIGFNSLEGIPFVNVLNYIRLYLVKYDLNPTMLVPAGLDVYDPVTKLNLGLLIKNYYFGTTPITISEESLLQYVSDDSFVRPILEATILYSQYAPVYLYKFSYQGSLGSGHRKQQGWCVGHAEELPYIWRIEGKHNKITTDDLLTRKRMVTLWTNFAKYGNPTPFPDVLFENVSWPLAHVNGFGLRYLDINLTLNASTDPNWKSFVFWTDLFKKPEVSSIQLSDNRLFVTFRLYGEEVSALVDTGSYRTYVGKKVKKVLTDHQVRPISGIGGGVVHLADGSPVETKDEFQFEIEYREVNGQGPHAAILVRVSDKSAHINDLVTKQRVSITKRRARSNNAIYRNFKEPLIPLFPQKSGSNPYFNNFKLDLNITPKSSRSSCGVPDVSTPSTSVNSNGAIPKLKFNSPPQMYRNTTTDLSNYLSDSSTDSDELHARLVPKVIPDKQLPPQNVNNNIPISVQNNLRTLMNTCDNELDYSEYGYKALIFLCLDLSDIFICVRPDKGDHKLFYKPKGIPKDYDKGLRKSICNQQDDDDKPSTEPPVLNLDEFMGKKWVYPEDVIHMHEEIPRQFMPSHVQQGDFVDVVIGEVYDPSKFWLLFHELYESLNNLMDEMQIFYTSYNTYIPSHMAAVGMYCVASYNSEFHRAVIVNAMINIPNKVKVYYIDYGTVGAVASDSLKFLHKKFCGLPQQAVRARLCGICPPTEKTQWSMEASSRFLELVHMRTLVAHVYHIDFERQILNIFLADTSGDDDIYLNDTLVNEGYAIFSNQEQQKINLEPRSTPWVKCIHLFPTFDEIEWSAVPSASEMCRLIKTGMPLELIYPRYFGPRKTNDQLLDDDVIHLTSPEQVENIPDNLEEENLSNSRCSLNADNHSPLMNKRNYIDEDVDSESGDFTDWGAIIEPTVSNKLKTSHNCELDPINEELINTNLVKEAVPPKYEPFITKAQTNSLDIPPNDLNSNGSEATSTYISDIVPNNSSECSEKINATPAIRPPPGFEKLQPSPSFTTTSIGLDNMKNQFVAQTTNGSSSIPNINLLNVALNQQLLLPVTSHNLHQSQSHIQQTQSYIFHQIPSHVIHQSHATVYQHAPPHVPFLNYAPTQQVVPPQFAFPLGQSNNPHFYGNSRIPDSQINYLNQINSYANPERTKIQMLICQKLIGKRELQEYFVQFLQNHQRSPSVASNKFLYDHLVWNLTHKPGLIVEGLHYNIIYCLVNSLNDMEICELFGAIETADCISSALQQLSLNTPTDLQNVKNKLPHSTVLPDDIHTRKERQLVIRAEMNGFSFHVIWYDQEPHIFMKELLNFLKIDAPVEGIKKRISFIEDEDVTIINLQLWKNTEIYNALSRYIQMDKNTLLPIIRTVSIPKIAPILQAVFLPGSEKIQFEQFLERINADSDLWFRSK</sequence>
<dbReference type="InterPro" id="IPR019819">
    <property type="entry name" value="Carboxylesterase_B_CS"/>
</dbReference>
<feature type="region of interest" description="Disordered" evidence="6">
    <location>
        <begin position="1236"/>
        <end position="1261"/>
    </location>
</feature>
<accession>A0AAN7ZSU4</accession>
<keyword evidence="3" id="KW-0378">Hydrolase</keyword>
<evidence type="ECO:0000256" key="7">
    <source>
        <dbReference type="SAM" id="SignalP"/>
    </source>
</evidence>
<dbReference type="PROSITE" id="PS00122">
    <property type="entry name" value="CARBOXYLESTERASE_B_1"/>
    <property type="match status" value="1"/>
</dbReference>
<dbReference type="Pfam" id="PF00567">
    <property type="entry name" value="TUDOR"/>
    <property type="match status" value="1"/>
</dbReference>
<dbReference type="PROSITE" id="PS50304">
    <property type="entry name" value="TUDOR"/>
    <property type="match status" value="1"/>
</dbReference>
<reference evidence="9 10" key="1">
    <citation type="journal article" date="2024" name="Insects">
        <title>An Improved Chromosome-Level Genome Assembly of the Firefly Pyrocoelia pectoralis.</title>
        <authorList>
            <person name="Fu X."/>
            <person name="Meyer-Rochow V.B."/>
            <person name="Ballantyne L."/>
            <person name="Zhu X."/>
        </authorList>
    </citation>
    <scope>NUCLEOTIDE SEQUENCE [LARGE SCALE GENOMIC DNA]</scope>
    <source>
        <strain evidence="9">XCY_ONT2</strain>
    </source>
</reference>
<organism evidence="9 10">
    <name type="scientific">Pyrocoelia pectoralis</name>
    <dbReference type="NCBI Taxonomy" id="417401"/>
    <lineage>
        <taxon>Eukaryota</taxon>
        <taxon>Metazoa</taxon>
        <taxon>Ecdysozoa</taxon>
        <taxon>Arthropoda</taxon>
        <taxon>Hexapoda</taxon>
        <taxon>Insecta</taxon>
        <taxon>Pterygota</taxon>
        <taxon>Neoptera</taxon>
        <taxon>Endopterygota</taxon>
        <taxon>Coleoptera</taxon>
        <taxon>Polyphaga</taxon>
        <taxon>Elateriformia</taxon>
        <taxon>Elateroidea</taxon>
        <taxon>Lampyridae</taxon>
        <taxon>Lampyrinae</taxon>
        <taxon>Pyrocoelia</taxon>
    </lineage>
</organism>
<dbReference type="InterPro" id="IPR002018">
    <property type="entry name" value="CarbesteraseB"/>
</dbReference>
<dbReference type="EMBL" id="JAVRBK010000001">
    <property type="protein sequence ID" value="KAK5650357.1"/>
    <property type="molecule type" value="Genomic_DNA"/>
</dbReference>
<dbReference type="SUPFAM" id="SSF63748">
    <property type="entry name" value="Tudor/PWWP/MBT"/>
    <property type="match status" value="1"/>
</dbReference>